<organism evidence="2 3">
    <name type="scientific">Aeromicrobium terrae</name>
    <dbReference type="NCBI Taxonomy" id="2498846"/>
    <lineage>
        <taxon>Bacteria</taxon>
        <taxon>Bacillati</taxon>
        <taxon>Actinomycetota</taxon>
        <taxon>Actinomycetes</taxon>
        <taxon>Propionibacteriales</taxon>
        <taxon>Nocardioidaceae</taxon>
        <taxon>Aeromicrobium</taxon>
    </lineage>
</organism>
<feature type="transmembrane region" description="Helical" evidence="1">
    <location>
        <begin position="493"/>
        <end position="516"/>
    </location>
</feature>
<gene>
    <name evidence="2" type="ORF">FHP06_06075</name>
</gene>
<feature type="transmembrane region" description="Helical" evidence="1">
    <location>
        <begin position="421"/>
        <end position="439"/>
    </location>
</feature>
<feature type="transmembrane region" description="Helical" evidence="1">
    <location>
        <begin position="232"/>
        <end position="253"/>
    </location>
</feature>
<feature type="transmembrane region" description="Helical" evidence="1">
    <location>
        <begin position="124"/>
        <end position="151"/>
    </location>
</feature>
<keyword evidence="3" id="KW-1185">Reference proteome</keyword>
<dbReference type="AlphaFoldDB" id="A0A5C8NN92"/>
<accession>A0A5C8NN92</accession>
<evidence type="ECO:0000256" key="1">
    <source>
        <dbReference type="SAM" id="Phobius"/>
    </source>
</evidence>
<name>A0A5C8NN92_9ACTN</name>
<feature type="transmembrane region" description="Helical" evidence="1">
    <location>
        <begin position="291"/>
        <end position="308"/>
    </location>
</feature>
<dbReference type="OrthoDB" id="2014935at2"/>
<feature type="transmembrane region" description="Helical" evidence="1">
    <location>
        <begin position="185"/>
        <end position="205"/>
    </location>
</feature>
<evidence type="ECO:0008006" key="4">
    <source>
        <dbReference type="Google" id="ProtNLM"/>
    </source>
</evidence>
<feature type="transmembrane region" description="Helical" evidence="1">
    <location>
        <begin position="157"/>
        <end position="178"/>
    </location>
</feature>
<dbReference type="EMBL" id="VDUX01000002">
    <property type="protein sequence ID" value="TXL62261.1"/>
    <property type="molecule type" value="Genomic_DNA"/>
</dbReference>
<feature type="transmembrane region" description="Helical" evidence="1">
    <location>
        <begin position="386"/>
        <end position="409"/>
    </location>
</feature>
<comment type="caution">
    <text evidence="2">The sequence shown here is derived from an EMBL/GenBank/DDBJ whole genome shotgun (WGS) entry which is preliminary data.</text>
</comment>
<reference evidence="2 3" key="1">
    <citation type="submission" date="2019-06" db="EMBL/GenBank/DDBJ databases">
        <title>Aeromicrobium sp. nov., isolated from a maize field.</title>
        <authorList>
            <person name="Lin S.-Y."/>
            <person name="Tsai C.-F."/>
            <person name="Young C.-C."/>
        </authorList>
    </citation>
    <scope>NUCLEOTIDE SEQUENCE [LARGE SCALE GENOMIC DNA]</scope>
    <source>
        <strain evidence="2 3">CC-CFT486</strain>
    </source>
</reference>
<proteinExistence type="predicted"/>
<evidence type="ECO:0000313" key="2">
    <source>
        <dbReference type="EMBL" id="TXL62261.1"/>
    </source>
</evidence>
<keyword evidence="1" id="KW-1133">Transmembrane helix</keyword>
<protein>
    <recommendedName>
        <fullName evidence="4">ABC transporter permease</fullName>
    </recommendedName>
</protein>
<dbReference type="Proteomes" id="UP000321571">
    <property type="component" value="Unassembled WGS sequence"/>
</dbReference>
<feature type="transmembrane region" description="Helical" evidence="1">
    <location>
        <begin position="335"/>
        <end position="357"/>
    </location>
</feature>
<dbReference type="RefSeq" id="WP_147684770.1">
    <property type="nucleotide sequence ID" value="NZ_VDUX01000002.1"/>
</dbReference>
<evidence type="ECO:0000313" key="3">
    <source>
        <dbReference type="Proteomes" id="UP000321571"/>
    </source>
</evidence>
<sequence>MTGVGLFVRTFLRRDRWMLLWWVAGGALLYYSQAPSADGLYSTQAEFDKAAASMADNAAFIAMAGPARALNTVGGQVAWQAMAFGAIVAGLMSMFVVGRHTRAEEESGRDELVRSAAVGRHAPVVAALVVAATANVAMGALTTISLLAYGLDAEGCVSIGVALTLTGLVFTGAALVAAQLTDGTRAMYGITGAVIAVAYVLRAVGDVTENGLSWLSPIGWGQAMHPFSGDRWWPAVIPVLAFAVTVAAALHLFGRRDVGSGLWPSRPGPARAGRDLHSAFGFAWRLQRGSVVGWTAGIFLLGLSYGSIGRDVKDLLGDSEFSQDLLQGGTDVVDAFYAFTIVTLAVIGSGFTISSALRPHGEEDGGRLETLLATALPRRTWLLGHVAVTVLGTAAVLIAGGLGLGLGFAMVTGDAGAIDDYLLATLPYLAPTLLLGGLARALHGLLPGRTFLAWIALAFCAVVMFFAEILRFPGWLRGLSPFDELALTPSEPLAWTPVLVVAAVALALSVAGQLGFRRRDVITT</sequence>
<keyword evidence="1" id="KW-0472">Membrane</keyword>
<keyword evidence="1" id="KW-0812">Transmembrane</keyword>
<feature type="transmembrane region" description="Helical" evidence="1">
    <location>
        <begin position="77"/>
        <end position="97"/>
    </location>
</feature>
<feature type="transmembrane region" description="Helical" evidence="1">
    <location>
        <begin position="17"/>
        <end position="34"/>
    </location>
</feature>
<feature type="transmembrane region" description="Helical" evidence="1">
    <location>
        <begin position="451"/>
        <end position="473"/>
    </location>
</feature>